<organism evidence="2 3">
    <name type="scientific">Sporidiobolus salmonicolor</name>
    <name type="common">Yeast-like fungus</name>
    <name type="synonym">Sporobolomyces salmonicolor</name>
    <dbReference type="NCBI Taxonomy" id="5005"/>
    <lineage>
        <taxon>Eukaryota</taxon>
        <taxon>Fungi</taxon>
        <taxon>Dikarya</taxon>
        <taxon>Basidiomycota</taxon>
        <taxon>Pucciniomycotina</taxon>
        <taxon>Microbotryomycetes</taxon>
        <taxon>Sporidiobolales</taxon>
        <taxon>Sporidiobolaceae</taxon>
        <taxon>Sporobolomyces</taxon>
    </lineage>
</organism>
<dbReference type="InterPro" id="IPR027417">
    <property type="entry name" value="P-loop_NTPase"/>
</dbReference>
<dbReference type="AlphaFoldDB" id="A0A0D6EPN2"/>
<feature type="region of interest" description="Disordered" evidence="1">
    <location>
        <begin position="212"/>
        <end position="319"/>
    </location>
</feature>
<gene>
    <name evidence="2" type="primary">SPOSA6832_03278</name>
</gene>
<keyword evidence="3" id="KW-1185">Reference proteome</keyword>
<feature type="region of interest" description="Disordered" evidence="1">
    <location>
        <begin position="169"/>
        <end position="193"/>
    </location>
</feature>
<evidence type="ECO:0000313" key="2">
    <source>
        <dbReference type="EMBL" id="CEQ41565.1"/>
    </source>
</evidence>
<dbReference type="Gene3D" id="3.40.50.300">
    <property type="entry name" value="P-loop containing nucleotide triphosphate hydrolases"/>
    <property type="match status" value="1"/>
</dbReference>
<feature type="compositionally biased region" description="Low complexity" evidence="1">
    <location>
        <begin position="180"/>
        <end position="190"/>
    </location>
</feature>
<dbReference type="SUPFAM" id="SSF52540">
    <property type="entry name" value="P-loop containing nucleoside triphosphate hydrolases"/>
    <property type="match status" value="1"/>
</dbReference>
<dbReference type="OrthoDB" id="3512845at2759"/>
<proteinExistence type="predicted"/>
<sequence length="319" mass="34068">MTSLLDGPAATDVPVASQQQLIILAGVVGSGKSSLSSAWVRYLPDWARVNQDDLGDRRTCEQVVRSHLSQASLSLPRVLLGTAFHLMYCRLKGRSVILDRQNFDVGQRRTWLEIASEFPGVKVGGMVMGTTIESHPTIDNPRLALSLLDKFTSLWQTPRLDEGFDQLITLPPSHPPPQSTPASSSPSSLSCMHPLRTPLHLSSAYRRSDGFVDDGTWRPPRSQTTPMISPEGGAWTATAGYGQPAQWGQEGAAYRPPVPKPMGGAGASGEPRAWDALQGGSGAPAGANRWTQGPPHQWGSGGQRLGGSNETQPGAAPPQ</sequence>
<reference evidence="3" key="1">
    <citation type="submission" date="2015-02" db="EMBL/GenBank/DDBJ databases">
        <authorList>
            <person name="Gon?alves P."/>
        </authorList>
    </citation>
    <scope>NUCLEOTIDE SEQUENCE [LARGE SCALE GENOMIC DNA]</scope>
</reference>
<evidence type="ECO:0000256" key="1">
    <source>
        <dbReference type="SAM" id="MobiDB-lite"/>
    </source>
</evidence>
<protein>
    <submittedName>
        <fullName evidence="2">SPOSA6832_03278-mRNA-1:cds</fullName>
    </submittedName>
</protein>
<name>A0A0D6EPN2_SPOSA</name>
<evidence type="ECO:0000313" key="3">
    <source>
        <dbReference type="Proteomes" id="UP000243876"/>
    </source>
</evidence>
<accession>A0A0D6EPN2</accession>
<dbReference type="EMBL" id="CENE01000015">
    <property type="protein sequence ID" value="CEQ41565.1"/>
    <property type="molecule type" value="Genomic_DNA"/>
</dbReference>
<dbReference type="Pfam" id="PF13671">
    <property type="entry name" value="AAA_33"/>
    <property type="match status" value="1"/>
</dbReference>
<dbReference type="Proteomes" id="UP000243876">
    <property type="component" value="Unassembled WGS sequence"/>
</dbReference>